<dbReference type="PANTHER" id="PTHR33133:SF5">
    <property type="entry name" value="OS08G0107100 PROTEIN"/>
    <property type="match status" value="1"/>
</dbReference>
<protein>
    <submittedName>
        <fullName evidence="2">Uncharacterized protein</fullName>
    </submittedName>
</protein>
<accession>A0ABR0WVV9</accession>
<keyword evidence="1" id="KW-0472">Membrane</keyword>
<feature type="transmembrane region" description="Helical" evidence="1">
    <location>
        <begin position="16"/>
        <end position="41"/>
    </location>
</feature>
<dbReference type="PANTHER" id="PTHR33133">
    <property type="entry name" value="OS08G0107100 PROTEIN-RELATED"/>
    <property type="match status" value="1"/>
</dbReference>
<keyword evidence="1" id="KW-1133">Transmembrane helix</keyword>
<gene>
    <name evidence="2" type="ORF">DH2020_015668</name>
</gene>
<feature type="transmembrane region" description="Helical" evidence="1">
    <location>
        <begin position="105"/>
        <end position="130"/>
    </location>
</feature>
<evidence type="ECO:0000256" key="1">
    <source>
        <dbReference type="SAM" id="Phobius"/>
    </source>
</evidence>
<reference evidence="2 3" key="1">
    <citation type="journal article" date="2021" name="Comput. Struct. Biotechnol. J.">
        <title>De novo genome assembly of the potent medicinal plant Rehmannia glutinosa using nanopore technology.</title>
        <authorList>
            <person name="Ma L."/>
            <person name="Dong C."/>
            <person name="Song C."/>
            <person name="Wang X."/>
            <person name="Zheng X."/>
            <person name="Niu Y."/>
            <person name="Chen S."/>
            <person name="Feng W."/>
        </authorList>
    </citation>
    <scope>NUCLEOTIDE SEQUENCE [LARGE SCALE GENOMIC DNA]</scope>
    <source>
        <strain evidence="2">DH-2019</strain>
    </source>
</reference>
<feature type="transmembrane region" description="Helical" evidence="1">
    <location>
        <begin position="62"/>
        <end position="85"/>
    </location>
</feature>
<sequence length="186" mass="21353">MDTLWSEKIAFLLFEAVYFLFFLVLSSVSTSTVVYTIARIYTTNEITFAEVMNVVPKVWKRVLVTLTWSFIIVLVYNMISFSILVPWLEFNIGPSTSTGPTIWGLLFAIYMMGFVCISIIWHLASVVSVLEEDYGIEAMMKSMALVKGKMLDHQEIIDKSYIGDHLEVYIGDYDPLRSKDVKLEQF</sequence>
<keyword evidence="3" id="KW-1185">Reference proteome</keyword>
<evidence type="ECO:0000313" key="3">
    <source>
        <dbReference type="Proteomes" id="UP001318860"/>
    </source>
</evidence>
<comment type="caution">
    <text evidence="2">The sequence shown here is derived from an EMBL/GenBank/DDBJ whole genome shotgun (WGS) entry which is preliminary data.</text>
</comment>
<dbReference type="EMBL" id="JABTTQ020000008">
    <property type="protein sequence ID" value="KAK6150736.1"/>
    <property type="molecule type" value="Genomic_DNA"/>
</dbReference>
<proteinExistence type="predicted"/>
<evidence type="ECO:0000313" key="2">
    <source>
        <dbReference type="EMBL" id="KAK6150736.1"/>
    </source>
</evidence>
<keyword evidence="1" id="KW-0812">Transmembrane</keyword>
<name>A0ABR0WVV9_REHGL</name>
<dbReference type="Proteomes" id="UP001318860">
    <property type="component" value="Unassembled WGS sequence"/>
</dbReference>
<organism evidence="2 3">
    <name type="scientific">Rehmannia glutinosa</name>
    <name type="common">Chinese foxglove</name>
    <dbReference type="NCBI Taxonomy" id="99300"/>
    <lineage>
        <taxon>Eukaryota</taxon>
        <taxon>Viridiplantae</taxon>
        <taxon>Streptophyta</taxon>
        <taxon>Embryophyta</taxon>
        <taxon>Tracheophyta</taxon>
        <taxon>Spermatophyta</taxon>
        <taxon>Magnoliopsida</taxon>
        <taxon>eudicotyledons</taxon>
        <taxon>Gunneridae</taxon>
        <taxon>Pentapetalae</taxon>
        <taxon>asterids</taxon>
        <taxon>lamiids</taxon>
        <taxon>Lamiales</taxon>
        <taxon>Orobanchaceae</taxon>
        <taxon>Rehmannieae</taxon>
        <taxon>Rehmannia</taxon>
    </lineage>
</organism>